<reference evidence="1 2" key="1">
    <citation type="submission" date="2019-07" db="EMBL/GenBank/DDBJ databases">
        <title>Whole genome shotgun sequence of Cerasibacillus quisquiliarum NBRC 102429.</title>
        <authorList>
            <person name="Hosoyama A."/>
            <person name="Uohara A."/>
            <person name="Ohji S."/>
            <person name="Ichikawa N."/>
        </authorList>
    </citation>
    <scope>NUCLEOTIDE SEQUENCE [LARGE SCALE GENOMIC DNA]</scope>
    <source>
        <strain evidence="1 2">NBRC 102429</strain>
    </source>
</reference>
<name>A0A511V1N1_9BACI</name>
<organism evidence="1 2">
    <name type="scientific">Cerasibacillus quisquiliarum</name>
    <dbReference type="NCBI Taxonomy" id="227865"/>
    <lineage>
        <taxon>Bacteria</taxon>
        <taxon>Bacillati</taxon>
        <taxon>Bacillota</taxon>
        <taxon>Bacilli</taxon>
        <taxon>Bacillales</taxon>
        <taxon>Bacillaceae</taxon>
        <taxon>Cerasibacillus</taxon>
    </lineage>
</organism>
<gene>
    <name evidence="1" type="ORF">CQU01_20560</name>
</gene>
<dbReference type="Proteomes" id="UP000321491">
    <property type="component" value="Unassembled WGS sequence"/>
</dbReference>
<dbReference type="PROSITE" id="PS51257">
    <property type="entry name" value="PROKAR_LIPOPROTEIN"/>
    <property type="match status" value="1"/>
</dbReference>
<protein>
    <recommendedName>
        <fullName evidence="3">ABC transporter periplasmic binding protein yphF</fullName>
    </recommendedName>
</protein>
<dbReference type="EMBL" id="BJXW01000023">
    <property type="protein sequence ID" value="GEN31818.1"/>
    <property type="molecule type" value="Genomic_DNA"/>
</dbReference>
<keyword evidence="2" id="KW-1185">Reference proteome</keyword>
<accession>A0A511V1N1</accession>
<dbReference type="OrthoDB" id="2449131at2"/>
<evidence type="ECO:0008006" key="3">
    <source>
        <dbReference type="Google" id="ProtNLM"/>
    </source>
</evidence>
<evidence type="ECO:0000313" key="2">
    <source>
        <dbReference type="Proteomes" id="UP000321491"/>
    </source>
</evidence>
<dbReference type="AlphaFoldDB" id="A0A511V1N1"/>
<dbReference type="RefSeq" id="WP_146938200.1">
    <property type="nucleotide sequence ID" value="NZ_BJXW01000023.1"/>
</dbReference>
<sequence>MKHKSIIIIGFILFILTGCMYPDEELTQNQVPNDIQLEMVQSAVEKYKEETNGLVPIKTKDSDTPIFEKYLIDFSLLKENHLLTEIPSTAYEKGGVYQYTIVDPEENPQVKLIDLRTAEALRKVNVHLEHYRSKHIYPPFDKKVGPEVYTLDYKKLGLDAPPSVISPFSQESLPIIISSDGQLYIDYRKDLQEALNEYKHDYKEGDDIRFLLVEHSPFVPAYSLPYTVKNNEPIFLNE</sequence>
<proteinExistence type="predicted"/>
<comment type="caution">
    <text evidence="1">The sequence shown here is derived from an EMBL/GenBank/DDBJ whole genome shotgun (WGS) entry which is preliminary data.</text>
</comment>
<evidence type="ECO:0000313" key="1">
    <source>
        <dbReference type="EMBL" id="GEN31818.1"/>
    </source>
</evidence>